<evidence type="ECO:0000259" key="6">
    <source>
        <dbReference type="PROSITE" id="PS50850"/>
    </source>
</evidence>
<dbReference type="GO" id="GO:0022857">
    <property type="term" value="F:transmembrane transporter activity"/>
    <property type="evidence" value="ECO:0007669"/>
    <property type="project" value="InterPro"/>
</dbReference>
<dbReference type="GO" id="GO:0016020">
    <property type="term" value="C:membrane"/>
    <property type="evidence" value="ECO:0007669"/>
    <property type="project" value="UniProtKB-SubCell"/>
</dbReference>
<feature type="transmembrane region" description="Helical" evidence="5">
    <location>
        <begin position="87"/>
        <end position="108"/>
    </location>
</feature>
<feature type="transmembrane region" description="Helical" evidence="5">
    <location>
        <begin position="115"/>
        <end position="143"/>
    </location>
</feature>
<dbReference type="AlphaFoldDB" id="A0A183CWH1"/>
<dbReference type="WBParaSite" id="GPUH_0000081201-mRNA-1">
    <property type="protein sequence ID" value="GPUH_0000081201-mRNA-1"/>
    <property type="gene ID" value="GPUH_0000081201"/>
</dbReference>
<dbReference type="PANTHER" id="PTHR24064">
    <property type="entry name" value="SOLUTE CARRIER FAMILY 22 MEMBER"/>
    <property type="match status" value="1"/>
</dbReference>
<keyword evidence="4 5" id="KW-0472">Membrane</keyword>
<proteinExistence type="predicted"/>
<feature type="transmembrane region" description="Helical" evidence="5">
    <location>
        <begin position="201"/>
        <end position="222"/>
    </location>
</feature>
<dbReference type="PROSITE" id="PS50850">
    <property type="entry name" value="MFS"/>
    <property type="match status" value="1"/>
</dbReference>
<feature type="domain" description="Major facilitator superfamily (MFS) profile" evidence="6">
    <location>
        <begin position="1"/>
        <end position="333"/>
    </location>
</feature>
<dbReference type="SUPFAM" id="SSF103473">
    <property type="entry name" value="MFS general substrate transporter"/>
    <property type="match status" value="1"/>
</dbReference>
<feature type="transmembrane region" description="Helical" evidence="5">
    <location>
        <begin position="52"/>
        <end position="75"/>
    </location>
</feature>
<evidence type="ECO:0000256" key="3">
    <source>
        <dbReference type="ARBA" id="ARBA00022989"/>
    </source>
</evidence>
<sequence>LVVSGLLIPVLTQLSDLYGRRMVFLLMLWCASIASFACSLAPTVLTFLICRLILGIGTTVAYSFSTGYFAVMSIMCCESVSVEFRSLIPVLFTITWVTGIMAVGLLRIWIHSWRYLYFIISIPSLFTISYYWLVFIFLIHFFLSACVSRDAEICFSFLPNKEKWLSLKHCNRMAEWNFRATMNISYWGMALLSTTLSEDSYTGYFLSGFTELPAGLLAVLLLQKFGRRSISMWSFLFQSLFLFLAVLFPGSFISFAVVAKLFNSFIWAAQPLLLAEMSPTTIRNTFFGAVQFAAEAGSISAPYLILLVPAVTIFSFFAALLLVTAPETRGRAMPEDLDQFDPGCFLRMFGFQEQRKRSILLTAQEVVQSSAAKLLKIDEKDTFK</sequence>
<evidence type="ECO:0000256" key="4">
    <source>
        <dbReference type="ARBA" id="ARBA00023136"/>
    </source>
</evidence>
<dbReference type="InterPro" id="IPR020846">
    <property type="entry name" value="MFS_dom"/>
</dbReference>
<comment type="subcellular location">
    <subcellularLocation>
        <location evidence="1">Membrane</location>
        <topology evidence="1">Multi-pass membrane protein</topology>
    </subcellularLocation>
</comment>
<keyword evidence="2 5" id="KW-0812">Transmembrane</keyword>
<dbReference type="Gene3D" id="1.20.1250.20">
    <property type="entry name" value="MFS general substrate transporter like domains"/>
    <property type="match status" value="2"/>
</dbReference>
<keyword evidence="3 5" id="KW-1133">Transmembrane helix</keyword>
<feature type="transmembrane region" description="Helical" evidence="5">
    <location>
        <begin position="303"/>
        <end position="323"/>
    </location>
</feature>
<feature type="transmembrane region" description="Helical" evidence="5">
    <location>
        <begin position="22"/>
        <end position="45"/>
    </location>
</feature>
<feature type="transmembrane region" description="Helical" evidence="5">
    <location>
        <begin position="234"/>
        <end position="258"/>
    </location>
</feature>
<evidence type="ECO:0000313" key="7">
    <source>
        <dbReference type="WBParaSite" id="GPUH_0000081201-mRNA-1"/>
    </source>
</evidence>
<evidence type="ECO:0000256" key="5">
    <source>
        <dbReference type="SAM" id="Phobius"/>
    </source>
</evidence>
<dbReference type="InterPro" id="IPR036259">
    <property type="entry name" value="MFS_trans_sf"/>
</dbReference>
<name>A0A183CWH1_9BILA</name>
<organism evidence="7">
    <name type="scientific">Gongylonema pulchrum</name>
    <dbReference type="NCBI Taxonomy" id="637853"/>
    <lineage>
        <taxon>Eukaryota</taxon>
        <taxon>Metazoa</taxon>
        <taxon>Ecdysozoa</taxon>
        <taxon>Nematoda</taxon>
        <taxon>Chromadorea</taxon>
        <taxon>Rhabditida</taxon>
        <taxon>Spirurina</taxon>
        <taxon>Spiruromorpha</taxon>
        <taxon>Spiruroidea</taxon>
        <taxon>Gongylonematidae</taxon>
        <taxon>Gongylonema</taxon>
    </lineage>
</organism>
<protein>
    <submittedName>
        <fullName evidence="7">MFS domain-containing protein</fullName>
    </submittedName>
</protein>
<evidence type="ECO:0000256" key="1">
    <source>
        <dbReference type="ARBA" id="ARBA00004141"/>
    </source>
</evidence>
<evidence type="ECO:0000256" key="2">
    <source>
        <dbReference type="ARBA" id="ARBA00022692"/>
    </source>
</evidence>
<accession>A0A183CWH1</accession>
<reference evidence="7" key="1">
    <citation type="submission" date="2016-06" db="UniProtKB">
        <authorList>
            <consortium name="WormBaseParasite"/>
        </authorList>
    </citation>
    <scope>IDENTIFICATION</scope>
</reference>